<sequence length="62" mass="6374">MPPRPSCHSEFDKDCSSDGTPALSPEAAWEPFGTDGNPVLASSNGAEPAGVPERLGKTGPYS</sequence>
<keyword evidence="3" id="KW-1185">Reference proteome</keyword>
<feature type="compositionally biased region" description="Basic and acidic residues" evidence="1">
    <location>
        <begin position="7"/>
        <end position="16"/>
    </location>
</feature>
<reference evidence="2 3" key="1">
    <citation type="submission" date="2012-11" db="EMBL/GenBank/DDBJ databases">
        <authorList>
            <person name="Huguet-Tapia J.C."/>
            <person name="Durkin A.S."/>
            <person name="Pettis G.S."/>
            <person name="Badger J.H."/>
        </authorList>
    </citation>
    <scope>NUCLEOTIDE SEQUENCE [LARGE SCALE GENOMIC DNA]</scope>
    <source>
        <strain evidence="2 3">91-03</strain>
    </source>
</reference>
<evidence type="ECO:0000313" key="2">
    <source>
        <dbReference type="EMBL" id="EKX68648.1"/>
    </source>
</evidence>
<comment type="caution">
    <text evidence="2">The sequence shown here is derived from an EMBL/GenBank/DDBJ whole genome shotgun (WGS) entry which is preliminary data.</text>
</comment>
<dbReference type="EMBL" id="AEJC01000061">
    <property type="protein sequence ID" value="EKX68648.1"/>
    <property type="molecule type" value="Genomic_DNA"/>
</dbReference>
<protein>
    <submittedName>
        <fullName evidence="2">Uncharacterized protein</fullName>
    </submittedName>
</protein>
<dbReference type="PATRIC" id="fig|698759.3.peg.799"/>
<dbReference type="AlphaFoldDB" id="L1L7N9"/>
<gene>
    <name evidence="2" type="ORF">STRIP9103_05658</name>
</gene>
<feature type="region of interest" description="Disordered" evidence="1">
    <location>
        <begin position="1"/>
        <end position="62"/>
    </location>
</feature>
<accession>L1L7N9</accession>
<dbReference type="Proteomes" id="UP000010411">
    <property type="component" value="Unassembled WGS sequence"/>
</dbReference>
<proteinExistence type="predicted"/>
<evidence type="ECO:0000313" key="3">
    <source>
        <dbReference type="Proteomes" id="UP000010411"/>
    </source>
</evidence>
<evidence type="ECO:0000256" key="1">
    <source>
        <dbReference type="SAM" id="MobiDB-lite"/>
    </source>
</evidence>
<organism evidence="2 3">
    <name type="scientific">Streptomyces ipomoeae 91-03</name>
    <dbReference type="NCBI Taxonomy" id="698759"/>
    <lineage>
        <taxon>Bacteria</taxon>
        <taxon>Bacillati</taxon>
        <taxon>Actinomycetota</taxon>
        <taxon>Actinomycetes</taxon>
        <taxon>Kitasatosporales</taxon>
        <taxon>Streptomycetaceae</taxon>
        <taxon>Streptomyces</taxon>
    </lineage>
</organism>
<name>L1L7N9_9ACTN</name>